<evidence type="ECO:0008006" key="3">
    <source>
        <dbReference type="Google" id="ProtNLM"/>
    </source>
</evidence>
<dbReference type="Proteomes" id="UP000823786">
    <property type="component" value="Unassembled WGS sequence"/>
</dbReference>
<proteinExistence type="predicted"/>
<dbReference type="SUPFAM" id="SSF64076">
    <property type="entry name" value="MTH938-like"/>
    <property type="match status" value="1"/>
</dbReference>
<evidence type="ECO:0000313" key="2">
    <source>
        <dbReference type="Proteomes" id="UP000823786"/>
    </source>
</evidence>
<dbReference type="InterPro" id="IPR007523">
    <property type="entry name" value="NDUFAF3/AAMDC"/>
</dbReference>
<dbReference type="CDD" id="cd00248">
    <property type="entry name" value="Mth938-like"/>
    <property type="match status" value="1"/>
</dbReference>
<protein>
    <recommendedName>
        <fullName evidence="3">NADH dehydrogenase domain-containing protein</fullName>
    </recommendedName>
</protein>
<dbReference type="InterPro" id="IPR036748">
    <property type="entry name" value="MTH938-like_sf"/>
</dbReference>
<name>A0ABS4EFK9_9HYPH</name>
<accession>A0ABS4EFK9</accession>
<dbReference type="EMBL" id="JAGGJV010000001">
    <property type="protein sequence ID" value="MBP1856730.1"/>
    <property type="molecule type" value="Genomic_DNA"/>
</dbReference>
<evidence type="ECO:0000313" key="1">
    <source>
        <dbReference type="EMBL" id="MBP1856730.1"/>
    </source>
</evidence>
<keyword evidence="2" id="KW-1185">Reference proteome</keyword>
<sequence>MRKPLEIRQAHFPGRAPIDSYGNGGFRFADMSHRGSLLMLPSGIYGWEMVEGDPLTADYFQRVFEEAEGIEVILVGTGKDIRPLPAALKAKFKEYAISSDPMSTGAAIRTYNIMLAESRAVAAALIAV</sequence>
<dbReference type="Gene3D" id="3.40.1230.10">
    <property type="entry name" value="MTH938-like"/>
    <property type="match status" value="1"/>
</dbReference>
<organism evidence="1 2">
    <name type="scientific">Rhizobium herbae</name>
    <dbReference type="NCBI Taxonomy" id="508661"/>
    <lineage>
        <taxon>Bacteria</taxon>
        <taxon>Pseudomonadati</taxon>
        <taxon>Pseudomonadota</taxon>
        <taxon>Alphaproteobacteria</taxon>
        <taxon>Hyphomicrobiales</taxon>
        <taxon>Rhizobiaceae</taxon>
        <taxon>Rhizobium/Agrobacterium group</taxon>
        <taxon>Rhizobium</taxon>
    </lineage>
</organism>
<gene>
    <name evidence="1" type="ORF">J2Z75_000210</name>
</gene>
<dbReference type="RefSeq" id="WP_209846437.1">
    <property type="nucleotide sequence ID" value="NZ_JAGGJV010000001.1"/>
</dbReference>
<dbReference type="PANTHER" id="PTHR21192">
    <property type="entry name" value="NUCLEAR PROTEIN E3-3"/>
    <property type="match status" value="1"/>
</dbReference>
<comment type="caution">
    <text evidence="1">The sequence shown here is derived from an EMBL/GenBank/DDBJ whole genome shotgun (WGS) entry which is preliminary data.</text>
</comment>
<reference evidence="1 2" key="1">
    <citation type="submission" date="2021-03" db="EMBL/GenBank/DDBJ databases">
        <title>Genomic Encyclopedia of Type Strains, Phase IV (KMG-IV): sequencing the most valuable type-strain genomes for metagenomic binning, comparative biology and taxonomic classification.</title>
        <authorList>
            <person name="Goeker M."/>
        </authorList>
    </citation>
    <scope>NUCLEOTIDE SEQUENCE [LARGE SCALE GENOMIC DNA]</scope>
    <source>
        <strain evidence="1 2">DSM 26427</strain>
    </source>
</reference>
<dbReference type="Pfam" id="PF04430">
    <property type="entry name" value="DUF498"/>
    <property type="match status" value="1"/>
</dbReference>
<dbReference type="PANTHER" id="PTHR21192:SF2">
    <property type="entry name" value="NADH DEHYDROGENASE [UBIQUINONE] 1 ALPHA SUBCOMPLEX ASSEMBLY FACTOR 3"/>
    <property type="match status" value="1"/>
</dbReference>